<feature type="domain" description="TauD/TfdA-like" evidence="8">
    <location>
        <begin position="122"/>
        <end position="370"/>
    </location>
</feature>
<keyword evidence="4" id="KW-0223">Dioxygenase</keyword>
<dbReference type="InterPro" id="IPR051323">
    <property type="entry name" value="AtsK-like"/>
</dbReference>
<dbReference type="PANTHER" id="PTHR30468:SF28">
    <property type="entry name" value="ALPHA-KETOGLUTARATE-DEPENDENT TAURINE DIOXYGENASE (AFU_ORTHOLOGUE AFUA_8G02210)-RELATED"/>
    <property type="match status" value="1"/>
</dbReference>
<feature type="signal peptide" evidence="7">
    <location>
        <begin position="1"/>
        <end position="25"/>
    </location>
</feature>
<protein>
    <recommendedName>
        <fullName evidence="8">TauD/TfdA-like domain-containing protein</fullName>
    </recommendedName>
</protein>
<evidence type="ECO:0000256" key="1">
    <source>
        <dbReference type="ARBA" id="ARBA00001954"/>
    </source>
</evidence>
<evidence type="ECO:0000259" key="8">
    <source>
        <dbReference type="Pfam" id="PF02668"/>
    </source>
</evidence>
<dbReference type="Pfam" id="PF02668">
    <property type="entry name" value="TauD"/>
    <property type="match status" value="1"/>
</dbReference>
<feature type="chain" id="PRO_5045597097" description="TauD/TfdA-like domain-containing protein" evidence="7">
    <location>
        <begin position="26"/>
        <end position="372"/>
    </location>
</feature>
<gene>
    <name evidence="9" type="ORF">SLS56_000535</name>
</gene>
<comment type="similarity">
    <text evidence="2">Belongs to the TfdA dioxygenase family.</text>
</comment>
<keyword evidence="5" id="KW-0560">Oxidoreductase</keyword>
<dbReference type="PANTHER" id="PTHR30468">
    <property type="entry name" value="ALPHA-KETOGLUTARATE-DEPENDENT SULFONATE DIOXYGENASE"/>
    <property type="match status" value="1"/>
</dbReference>
<comment type="caution">
    <text evidence="9">The sequence shown here is derived from an EMBL/GenBank/DDBJ whole genome shotgun (WGS) entry which is preliminary data.</text>
</comment>
<dbReference type="InterPro" id="IPR042098">
    <property type="entry name" value="TauD-like_sf"/>
</dbReference>
<name>A0ABR3TD25_9PEZI</name>
<reference evidence="9 10" key="1">
    <citation type="submission" date="2024-02" db="EMBL/GenBank/DDBJ databases">
        <title>De novo assembly and annotation of 12 fungi associated with fruit tree decline syndrome in Ontario, Canada.</title>
        <authorList>
            <person name="Sulman M."/>
            <person name="Ellouze W."/>
            <person name="Ilyukhin E."/>
        </authorList>
    </citation>
    <scope>NUCLEOTIDE SEQUENCE [LARGE SCALE GENOMIC DNA]</scope>
    <source>
        <strain evidence="9 10">M1-105</strain>
    </source>
</reference>
<evidence type="ECO:0000313" key="10">
    <source>
        <dbReference type="Proteomes" id="UP001521116"/>
    </source>
</evidence>
<keyword evidence="6" id="KW-0408">Iron</keyword>
<dbReference type="InterPro" id="IPR003819">
    <property type="entry name" value="TauD/TfdA-like"/>
</dbReference>
<sequence>MGTALSGVKHIVASFFDFLFAGLTASPYLEDYYTRLSHGDRDFDDSFLWESAEGAAASVKSPDALETCLDEAHHLQYKYKDYLSHHTPGLQPPLQEFFHEDVGLRADPAKPNLLKAPNAVVEEITPAIGTEIRGIQLSSFSPTQLDELALLAAERGVVVFQDQGFSEAGPEHWKAYGKHFGPLHVHQMGGQVKDHPEILPVYRDFTAGAVDNEIKDNVTSVKWHSDMSYEINGMGTTTFFVLSTPPSGGDTLYLSTTAAYDHLSESFRSKLHGLHALHSGYDQASVHDHRDRYIREPIETEHPVIRLHPVTKQYGLYVNRLYTKRIVGWKREESDAILNFLFDHIERGQDWHIRVHWRPGTVVVYDNRVTQQ</sequence>
<evidence type="ECO:0000313" key="9">
    <source>
        <dbReference type="EMBL" id="KAL1637397.1"/>
    </source>
</evidence>
<dbReference type="Proteomes" id="UP001521116">
    <property type="component" value="Unassembled WGS sequence"/>
</dbReference>
<evidence type="ECO:0000256" key="4">
    <source>
        <dbReference type="ARBA" id="ARBA00022964"/>
    </source>
</evidence>
<accession>A0ABR3TD25</accession>
<evidence type="ECO:0000256" key="3">
    <source>
        <dbReference type="ARBA" id="ARBA00022723"/>
    </source>
</evidence>
<dbReference type="Gene3D" id="3.60.130.10">
    <property type="entry name" value="Clavaminate synthase-like"/>
    <property type="match status" value="1"/>
</dbReference>
<evidence type="ECO:0000256" key="5">
    <source>
        <dbReference type="ARBA" id="ARBA00023002"/>
    </source>
</evidence>
<keyword evidence="7" id="KW-0732">Signal</keyword>
<comment type="cofactor">
    <cofactor evidence="1">
        <name>Fe(2+)</name>
        <dbReference type="ChEBI" id="CHEBI:29033"/>
    </cofactor>
</comment>
<evidence type="ECO:0000256" key="2">
    <source>
        <dbReference type="ARBA" id="ARBA00005896"/>
    </source>
</evidence>
<dbReference type="EMBL" id="JAJVDC020000003">
    <property type="protein sequence ID" value="KAL1637397.1"/>
    <property type="molecule type" value="Genomic_DNA"/>
</dbReference>
<keyword evidence="10" id="KW-1185">Reference proteome</keyword>
<keyword evidence="3" id="KW-0479">Metal-binding</keyword>
<evidence type="ECO:0000256" key="6">
    <source>
        <dbReference type="ARBA" id="ARBA00023004"/>
    </source>
</evidence>
<evidence type="ECO:0000256" key="7">
    <source>
        <dbReference type="SAM" id="SignalP"/>
    </source>
</evidence>
<organism evidence="9 10">
    <name type="scientific">Neofusicoccum ribis</name>
    <dbReference type="NCBI Taxonomy" id="45134"/>
    <lineage>
        <taxon>Eukaryota</taxon>
        <taxon>Fungi</taxon>
        <taxon>Dikarya</taxon>
        <taxon>Ascomycota</taxon>
        <taxon>Pezizomycotina</taxon>
        <taxon>Dothideomycetes</taxon>
        <taxon>Dothideomycetes incertae sedis</taxon>
        <taxon>Botryosphaeriales</taxon>
        <taxon>Botryosphaeriaceae</taxon>
        <taxon>Neofusicoccum</taxon>
    </lineage>
</organism>
<dbReference type="SUPFAM" id="SSF51197">
    <property type="entry name" value="Clavaminate synthase-like"/>
    <property type="match status" value="1"/>
</dbReference>
<proteinExistence type="inferred from homology"/>